<gene>
    <name evidence="1" type="ORF">CERZMDRAFT_96964</name>
</gene>
<dbReference type="AlphaFoldDB" id="A0A6A6FIN9"/>
<sequence length="112" mass="12616">MSRPYTIENVLATPIAQAIDPDIVKEIVSGPPFVHIPGKFNARDIGNDRTFGVRSGFIWHIGERRRVYVGSLAKAEHHSNFRPATVDNDSEQRFQAKVAQNLNVRRPNFFGS</sequence>
<dbReference type="Proteomes" id="UP000799539">
    <property type="component" value="Unassembled WGS sequence"/>
</dbReference>
<organism evidence="1 2">
    <name type="scientific">Cercospora zeae-maydis SCOH1-5</name>
    <dbReference type="NCBI Taxonomy" id="717836"/>
    <lineage>
        <taxon>Eukaryota</taxon>
        <taxon>Fungi</taxon>
        <taxon>Dikarya</taxon>
        <taxon>Ascomycota</taxon>
        <taxon>Pezizomycotina</taxon>
        <taxon>Dothideomycetes</taxon>
        <taxon>Dothideomycetidae</taxon>
        <taxon>Mycosphaerellales</taxon>
        <taxon>Mycosphaerellaceae</taxon>
        <taxon>Cercospora</taxon>
    </lineage>
</organism>
<evidence type="ECO:0000313" key="1">
    <source>
        <dbReference type="EMBL" id="KAF2213305.1"/>
    </source>
</evidence>
<dbReference type="EMBL" id="ML992671">
    <property type="protein sequence ID" value="KAF2213305.1"/>
    <property type="molecule type" value="Genomic_DNA"/>
</dbReference>
<dbReference type="OrthoDB" id="449382at2759"/>
<protein>
    <submittedName>
        <fullName evidence="1">Uncharacterized protein</fullName>
    </submittedName>
</protein>
<proteinExistence type="predicted"/>
<name>A0A6A6FIN9_9PEZI</name>
<reference evidence="1" key="1">
    <citation type="journal article" date="2020" name="Stud. Mycol.">
        <title>101 Dothideomycetes genomes: a test case for predicting lifestyles and emergence of pathogens.</title>
        <authorList>
            <person name="Haridas S."/>
            <person name="Albert R."/>
            <person name="Binder M."/>
            <person name="Bloem J."/>
            <person name="Labutti K."/>
            <person name="Salamov A."/>
            <person name="Andreopoulos B."/>
            <person name="Baker S."/>
            <person name="Barry K."/>
            <person name="Bills G."/>
            <person name="Bluhm B."/>
            <person name="Cannon C."/>
            <person name="Castanera R."/>
            <person name="Culley D."/>
            <person name="Daum C."/>
            <person name="Ezra D."/>
            <person name="Gonzalez J."/>
            <person name="Henrissat B."/>
            <person name="Kuo A."/>
            <person name="Liang C."/>
            <person name="Lipzen A."/>
            <person name="Lutzoni F."/>
            <person name="Magnuson J."/>
            <person name="Mondo S."/>
            <person name="Nolan M."/>
            <person name="Ohm R."/>
            <person name="Pangilinan J."/>
            <person name="Park H.-J."/>
            <person name="Ramirez L."/>
            <person name="Alfaro M."/>
            <person name="Sun H."/>
            <person name="Tritt A."/>
            <person name="Yoshinaga Y."/>
            <person name="Zwiers L.-H."/>
            <person name="Turgeon B."/>
            <person name="Goodwin S."/>
            <person name="Spatafora J."/>
            <person name="Crous P."/>
            <person name="Grigoriev I."/>
        </authorList>
    </citation>
    <scope>NUCLEOTIDE SEQUENCE</scope>
    <source>
        <strain evidence="1">SCOH1-5</strain>
    </source>
</reference>
<evidence type="ECO:0000313" key="2">
    <source>
        <dbReference type="Proteomes" id="UP000799539"/>
    </source>
</evidence>
<accession>A0A6A6FIN9</accession>
<keyword evidence="2" id="KW-1185">Reference proteome</keyword>